<gene>
    <name evidence="2" type="ORF">EW093_00775</name>
</gene>
<dbReference type="OrthoDB" id="9814088at2"/>
<protein>
    <recommendedName>
        <fullName evidence="1">Helicase C-terminal domain-containing protein</fullName>
    </recommendedName>
</protein>
<organism evidence="2 3">
    <name type="scientific">Thiospirochaeta perfilievii</name>
    <dbReference type="NCBI Taxonomy" id="252967"/>
    <lineage>
        <taxon>Bacteria</taxon>
        <taxon>Pseudomonadati</taxon>
        <taxon>Spirochaetota</taxon>
        <taxon>Spirochaetia</taxon>
        <taxon>Spirochaetales</taxon>
        <taxon>Spirochaetaceae</taxon>
        <taxon>Thiospirochaeta</taxon>
    </lineage>
</organism>
<dbReference type="AlphaFoldDB" id="A0A5C1Q7K6"/>
<dbReference type="KEGG" id="sper:EW093_00775"/>
<evidence type="ECO:0000313" key="2">
    <source>
        <dbReference type="EMBL" id="QEN03298.1"/>
    </source>
</evidence>
<reference evidence="2 3" key="2">
    <citation type="submission" date="2019-09" db="EMBL/GenBank/DDBJ databases">
        <title>Complete Genome Sequence and Methylome Analysis of free living Spirochaetas.</title>
        <authorList>
            <person name="Leshcheva N."/>
            <person name="Mikheeva N."/>
        </authorList>
    </citation>
    <scope>NUCLEOTIDE SEQUENCE [LARGE SCALE GENOMIC DNA]</scope>
    <source>
        <strain evidence="2 3">P</strain>
    </source>
</reference>
<dbReference type="SUPFAM" id="SSF52540">
    <property type="entry name" value="P-loop containing nucleoside triphosphate hydrolases"/>
    <property type="match status" value="2"/>
</dbReference>
<reference evidence="2 3" key="1">
    <citation type="submission" date="2019-02" db="EMBL/GenBank/DDBJ databases">
        <authorList>
            <person name="Fomenkov A."/>
            <person name="Dubinina G."/>
            <person name="Grabovich M."/>
            <person name="Vincze T."/>
            <person name="Roberts R.J."/>
        </authorList>
    </citation>
    <scope>NUCLEOTIDE SEQUENCE [LARGE SCALE GENOMIC DNA]</scope>
    <source>
        <strain evidence="2 3">P</strain>
    </source>
</reference>
<evidence type="ECO:0000313" key="3">
    <source>
        <dbReference type="Proteomes" id="UP000323824"/>
    </source>
</evidence>
<feature type="domain" description="Helicase C-terminal" evidence="1">
    <location>
        <begin position="826"/>
        <end position="899"/>
    </location>
</feature>
<dbReference type="EMBL" id="CP035807">
    <property type="protein sequence ID" value="QEN03298.1"/>
    <property type="molecule type" value="Genomic_DNA"/>
</dbReference>
<dbReference type="Proteomes" id="UP000323824">
    <property type="component" value="Chromosome"/>
</dbReference>
<dbReference type="InterPro" id="IPR027417">
    <property type="entry name" value="P-loop_NTPase"/>
</dbReference>
<dbReference type="Gene3D" id="3.40.50.300">
    <property type="entry name" value="P-loop containing nucleotide triphosphate hydrolases"/>
    <property type="match status" value="2"/>
</dbReference>
<dbReference type="InterPro" id="IPR001650">
    <property type="entry name" value="Helicase_C-like"/>
</dbReference>
<proteinExistence type="predicted"/>
<keyword evidence="3" id="KW-1185">Reference proteome</keyword>
<sequence>MTLTDFQNSTVKEALIHLERSKRYLIADEVGLGKTVVARGILQQLYEKKADGNLHVVYICSNQVLAQQNIKKLDFTNSKTSNMYNRLMLMVCKQEKVSGLQISTLTPNTSLRMTKSFGIANERVLLYKILSTYSCIKHSNSRMINLCKLLQGDCDKKNWKIHLKTEIHLKPGLKNIILQKIIDSKLMRTILKFLDEYDNSLSRNYVVELRKVVTDVAIEECLNADIFILDEFQKFNELITSKDGDNSRISEIQQTAMKVFSSDKKILLLSATPFKSFSTQLDKENGDDHFEAFQKVLDFILENSEKEIGYRIVELRNKYFEYLSKNRDDLNPLLENDDFQNVRNLLIGEYLKCLTRTERSIVVNTPLINEDSSKKLIPTNNEVFNSIEISKWLNKEHKTSKFSHQLIEFCKSVPFPFSFLHGYKLKDTKRGLDSFYLGYKKWNNYTYSFAGQNSKFDLLSDNVFSEDSDNLLWIPASIPYYETDYINRNTKCYSKSLIFSSWKMVPRAISALLSYEAEHKFIPTNSNYKYFKKENNKKQPGPRLVFRTVKNNSDDSINSFSNATLLYPCKYLVYLLNFNDIRNVKLKDFICKIKNEIKKELPLNNKSYSNLSKHWYWDSLFQLDSCEEHSFSIEQWLEGAWLDSISDEEVEDIESTKQKGKRQFLEHLKSNISETNNFNTDAPSDIYDTLSLISLGSPAVCVYRTLIKLFPEFDLYVLQDYATKIALGFFTLFNKSESILVIDRLFKEKNEPYWKKCLYYCTENNIQAMIDEYLFLLKSNSGSIEDDKIIDEICEQFITSLTIRSNTVEVDFDKEEKVKVRCHFAMEYGTQKIETDKGRDRMISIRDVFNSPFRPFVLTTTSVGQEGLDFHHYCRNIYHWNLPNNPIDIEQREGRVNRYLSHAIRLNFKELIGNKSFDNWNDVLEEVKKITLGSKLCDLEPMWHINSANKYKINRYTPLHYFSKDNDKYEYFLKVLAIYRLSFGQPNQEQFLSTFTNKMDLTEDELRIILNSVSITLSPILKDINVKKIKEQ</sequence>
<accession>A0A5C1Q7K6</accession>
<name>A0A5C1Q7K6_9SPIO</name>
<dbReference type="RefSeq" id="WP_149566558.1">
    <property type="nucleotide sequence ID" value="NZ_CP035807.1"/>
</dbReference>
<evidence type="ECO:0000259" key="1">
    <source>
        <dbReference type="Pfam" id="PF00271"/>
    </source>
</evidence>
<dbReference type="Pfam" id="PF00271">
    <property type="entry name" value="Helicase_C"/>
    <property type="match status" value="1"/>
</dbReference>